<feature type="transmembrane region" description="Helical" evidence="1">
    <location>
        <begin position="6"/>
        <end position="35"/>
    </location>
</feature>
<reference evidence="2 3" key="1">
    <citation type="submission" date="2018-05" db="EMBL/GenBank/DDBJ databases">
        <title>A metagenomic window into the 2 km-deep terrestrial subsurface aquifer revealed taxonomically and functionally diverse microbial community comprising novel uncultured bacterial lineages.</title>
        <authorList>
            <person name="Kadnikov V.V."/>
            <person name="Mardanov A.V."/>
            <person name="Beletsky A.V."/>
            <person name="Banks D."/>
            <person name="Pimenov N.V."/>
            <person name="Frank Y.A."/>
            <person name="Karnachuk O.V."/>
            <person name="Ravin N.V."/>
        </authorList>
    </citation>
    <scope>NUCLEOTIDE SEQUENCE [LARGE SCALE GENOMIC DNA]</scope>
    <source>
        <strain evidence="2">BY5</strain>
    </source>
</reference>
<evidence type="ECO:0008006" key="4">
    <source>
        <dbReference type="Google" id="ProtNLM"/>
    </source>
</evidence>
<gene>
    <name evidence="2" type="ORF">OZSIB_0693</name>
</gene>
<name>A0A367ZV14_9BACT</name>
<proteinExistence type="predicted"/>
<accession>A0A367ZV14</accession>
<evidence type="ECO:0000313" key="3">
    <source>
        <dbReference type="Proteomes" id="UP000252355"/>
    </source>
</evidence>
<keyword evidence="1" id="KW-0472">Membrane</keyword>
<organism evidence="2 3">
    <name type="scientific">Candidatus Ozemobacter sibiricus</name>
    <dbReference type="NCBI Taxonomy" id="2268124"/>
    <lineage>
        <taxon>Bacteria</taxon>
        <taxon>Candidatus Ozemobacteria</taxon>
        <taxon>Candidatus Ozemobacterales</taxon>
        <taxon>Candidatus Ozemobacteraceae</taxon>
        <taxon>Candidatus Ozemobacter</taxon>
    </lineage>
</organism>
<evidence type="ECO:0000313" key="2">
    <source>
        <dbReference type="EMBL" id="RCK81559.1"/>
    </source>
</evidence>
<dbReference type="Proteomes" id="UP000252355">
    <property type="component" value="Unassembled WGS sequence"/>
</dbReference>
<dbReference type="AlphaFoldDB" id="A0A367ZV14"/>
<keyword evidence="1" id="KW-0812">Transmembrane</keyword>
<sequence>MRRAPLGLAGVSLVEILIGLILLALVMIPSLTVILSDTKAVTGTRDHTMAAFVAQNLLETARNYKFAYLDADQYAGKPDIQQTTFEYALTHQLKEKTVNGIKYEVKDARIDPVKNTLAPDEPPILVLVKFAIEYTGADGRNHRLDISTAIAQEE</sequence>
<protein>
    <recommendedName>
        <fullName evidence="4">Type IV fimbrial biogenesis protein PilV</fullName>
    </recommendedName>
</protein>
<keyword evidence="1" id="KW-1133">Transmembrane helix</keyword>
<evidence type="ECO:0000256" key="1">
    <source>
        <dbReference type="SAM" id="Phobius"/>
    </source>
</evidence>
<dbReference type="EMBL" id="QOQW01000001">
    <property type="protein sequence ID" value="RCK81559.1"/>
    <property type="molecule type" value="Genomic_DNA"/>
</dbReference>
<comment type="caution">
    <text evidence="2">The sequence shown here is derived from an EMBL/GenBank/DDBJ whole genome shotgun (WGS) entry which is preliminary data.</text>
</comment>